<dbReference type="AlphaFoldDB" id="A0A8X6SK31"/>
<evidence type="ECO:0000313" key="1">
    <source>
        <dbReference type="EMBL" id="GFY12675.1"/>
    </source>
</evidence>
<sequence length="144" mass="16408">MFKGAKEEDLRRIASELELCVSDKLTVLDFMDLIKNYDLYKKTLIADFRMTKKERETEESSMSQLSAKASVFKPINYIGDISKEESSSQGVGDLFTATSYVKSKSVLLSTVICFIRDSFGKNAGGQSAVRRWFNKQFYFATVYE</sequence>
<gene>
    <name evidence="1" type="ORF">TNCV_2448661</name>
</gene>
<keyword evidence="2" id="KW-1185">Reference proteome</keyword>
<name>A0A8X6SK31_TRICX</name>
<comment type="caution">
    <text evidence="1">The sequence shown here is derived from an EMBL/GenBank/DDBJ whole genome shotgun (WGS) entry which is preliminary data.</text>
</comment>
<reference evidence="1" key="1">
    <citation type="submission" date="2020-08" db="EMBL/GenBank/DDBJ databases">
        <title>Multicomponent nature underlies the extraordinary mechanical properties of spider dragline silk.</title>
        <authorList>
            <person name="Kono N."/>
            <person name="Nakamura H."/>
            <person name="Mori M."/>
            <person name="Yoshida Y."/>
            <person name="Ohtoshi R."/>
            <person name="Malay A.D."/>
            <person name="Moran D.A.P."/>
            <person name="Tomita M."/>
            <person name="Numata K."/>
            <person name="Arakawa K."/>
        </authorList>
    </citation>
    <scope>NUCLEOTIDE SEQUENCE</scope>
</reference>
<dbReference type="Proteomes" id="UP000887159">
    <property type="component" value="Unassembled WGS sequence"/>
</dbReference>
<organism evidence="1 2">
    <name type="scientific">Trichonephila clavipes</name>
    <name type="common">Golden silk orbweaver</name>
    <name type="synonym">Nephila clavipes</name>
    <dbReference type="NCBI Taxonomy" id="2585209"/>
    <lineage>
        <taxon>Eukaryota</taxon>
        <taxon>Metazoa</taxon>
        <taxon>Ecdysozoa</taxon>
        <taxon>Arthropoda</taxon>
        <taxon>Chelicerata</taxon>
        <taxon>Arachnida</taxon>
        <taxon>Araneae</taxon>
        <taxon>Araneomorphae</taxon>
        <taxon>Entelegynae</taxon>
        <taxon>Araneoidea</taxon>
        <taxon>Nephilidae</taxon>
        <taxon>Trichonephila</taxon>
    </lineage>
</organism>
<evidence type="ECO:0000313" key="2">
    <source>
        <dbReference type="Proteomes" id="UP000887159"/>
    </source>
</evidence>
<accession>A0A8X6SK31</accession>
<protein>
    <submittedName>
        <fullName evidence="1">Uncharacterized protein</fullName>
    </submittedName>
</protein>
<dbReference type="EMBL" id="BMAU01021315">
    <property type="protein sequence ID" value="GFY12675.1"/>
    <property type="molecule type" value="Genomic_DNA"/>
</dbReference>
<proteinExistence type="predicted"/>